<name>A0A090Y8K6_9BACI</name>
<sequence>MQDYKEKGSIYRFGLSPIKNLKKDNINEPLLLLMLFFIGITIITGIISSKFVLNNEALTEIQSSFTVEKGRLNLFLIIIRSFMAILNGFTSNIIIAFIYKIIFILSTKDVNFRKVYYIFFYIGIISLLGVVFNGGLSILGDYNTIKSFSSLSFIMPDNLYITALLKLLDIFFIIQVYILALFLKEVVCYSWRITFLIIGIHTTIMYVSQLFIQ</sequence>
<evidence type="ECO:0000313" key="2">
    <source>
        <dbReference type="EMBL" id="KFM95073.1"/>
    </source>
</evidence>
<evidence type="ECO:0000313" key="5">
    <source>
        <dbReference type="Proteomes" id="UP000264294"/>
    </source>
</evidence>
<gene>
    <name evidence="3" type="ORF">D0U04_25335</name>
    <name evidence="2" type="ORF">DJ93_5766</name>
</gene>
<keyword evidence="1" id="KW-0472">Membrane</keyword>
<accession>A0A090Y8K6</accession>
<dbReference type="EMBL" id="JMQC01000011">
    <property type="protein sequence ID" value="KFM95073.1"/>
    <property type="molecule type" value="Genomic_DNA"/>
</dbReference>
<evidence type="ECO:0000313" key="3">
    <source>
        <dbReference type="EMBL" id="RFT63438.1"/>
    </source>
</evidence>
<protein>
    <submittedName>
        <fullName evidence="2">Yip1 domain protein</fullName>
    </submittedName>
</protein>
<proteinExistence type="predicted"/>
<evidence type="ECO:0000313" key="4">
    <source>
        <dbReference type="Proteomes" id="UP000029389"/>
    </source>
</evidence>
<dbReference type="AlphaFoldDB" id="A0A090Y8K6"/>
<comment type="caution">
    <text evidence="2">The sequence shown here is derived from an EMBL/GenBank/DDBJ whole genome shotgun (WGS) entry which is preliminary data.</text>
</comment>
<keyword evidence="1" id="KW-0812">Transmembrane</keyword>
<reference evidence="3 5" key="2">
    <citation type="submission" date="2018-08" db="EMBL/GenBank/DDBJ databases">
        <title>Bacillus clarus sp. nov. strain PS00077A.</title>
        <authorList>
            <person name="Mendez Acevedo M."/>
            <person name="Carroll L."/>
            <person name="Mukherjee M."/>
            <person name="Wiedmann M."/>
            <person name="Kovac J."/>
        </authorList>
    </citation>
    <scope>NUCLEOTIDE SEQUENCE [LARGE SCALE GENOMIC DNA]</scope>
    <source>
        <strain evidence="3 5">PS00077A</strain>
    </source>
</reference>
<feature type="transmembrane region" description="Helical" evidence="1">
    <location>
        <begin position="30"/>
        <end position="53"/>
    </location>
</feature>
<evidence type="ECO:0000256" key="1">
    <source>
        <dbReference type="SAM" id="Phobius"/>
    </source>
</evidence>
<feature type="transmembrane region" description="Helical" evidence="1">
    <location>
        <begin position="159"/>
        <end position="183"/>
    </location>
</feature>
<feature type="transmembrane region" description="Helical" evidence="1">
    <location>
        <begin position="115"/>
        <end position="139"/>
    </location>
</feature>
<dbReference type="EMBL" id="QVOD01000048">
    <property type="protein sequence ID" value="RFT63438.1"/>
    <property type="molecule type" value="Genomic_DNA"/>
</dbReference>
<feature type="transmembrane region" description="Helical" evidence="1">
    <location>
        <begin position="195"/>
        <end position="212"/>
    </location>
</feature>
<dbReference type="Proteomes" id="UP000029389">
    <property type="component" value="Unassembled WGS sequence"/>
</dbReference>
<keyword evidence="1" id="KW-1133">Transmembrane helix</keyword>
<dbReference type="PATRIC" id="fig|1405.8.peg.5956"/>
<organism evidence="2 4">
    <name type="scientific">Bacillus clarus</name>
    <dbReference type="NCBI Taxonomy" id="2338372"/>
    <lineage>
        <taxon>Bacteria</taxon>
        <taxon>Bacillati</taxon>
        <taxon>Bacillota</taxon>
        <taxon>Bacilli</taxon>
        <taxon>Bacillales</taxon>
        <taxon>Bacillaceae</taxon>
        <taxon>Bacillus</taxon>
        <taxon>Bacillus cereus group</taxon>
    </lineage>
</organism>
<dbReference type="RefSeq" id="WP_042984981.1">
    <property type="nucleotide sequence ID" value="NZ_JMQC01000011.1"/>
</dbReference>
<keyword evidence="5" id="KW-1185">Reference proteome</keyword>
<dbReference type="Proteomes" id="UP000264294">
    <property type="component" value="Unassembled WGS sequence"/>
</dbReference>
<reference evidence="2 4" key="1">
    <citation type="submission" date="2014-04" db="EMBL/GenBank/DDBJ databases">
        <authorList>
            <person name="Bishop-Lilly K.A."/>
            <person name="Broomall S.M."/>
            <person name="Chain P.S."/>
            <person name="Chertkov O."/>
            <person name="Coyne S.R."/>
            <person name="Daligault H.E."/>
            <person name="Davenport K.W."/>
            <person name="Erkkila T."/>
            <person name="Frey K.G."/>
            <person name="Gibbons H.S."/>
            <person name="Gu W."/>
            <person name="Jaissle J."/>
            <person name="Johnson S.L."/>
            <person name="Koroleva G.I."/>
            <person name="Ladner J.T."/>
            <person name="Lo C.-C."/>
            <person name="Minogue T.D."/>
            <person name="Munk C."/>
            <person name="Palacios G.F."/>
            <person name="Redden C.L."/>
            <person name="Rosenzweig C.N."/>
            <person name="Scholz M.B."/>
            <person name="Teshima H."/>
            <person name="Xu Y."/>
        </authorList>
    </citation>
    <scope>NUCLEOTIDE SEQUENCE [LARGE SCALE GENOMIC DNA]</scope>
    <source>
        <strain evidence="2 4">BHP</strain>
    </source>
</reference>
<feature type="transmembrane region" description="Helical" evidence="1">
    <location>
        <begin position="73"/>
        <end position="103"/>
    </location>
</feature>